<dbReference type="GeneID" id="28726345"/>
<keyword evidence="2" id="KW-0732">Signal</keyword>
<protein>
    <recommendedName>
        <fullName evidence="1">Glucosidase 2 subunit beta</fullName>
    </recommendedName>
</protein>
<dbReference type="InterPro" id="IPR039794">
    <property type="entry name" value="Gtb1-like"/>
</dbReference>
<dbReference type="PROSITE" id="PS51914">
    <property type="entry name" value="MRH"/>
    <property type="match status" value="1"/>
</dbReference>
<keyword evidence="4" id="KW-1015">Disulfide bond</keyword>
<organism evidence="7 8">
    <name type="scientific">Eremothecium sinecaudum</name>
    <dbReference type="NCBI Taxonomy" id="45286"/>
    <lineage>
        <taxon>Eukaryota</taxon>
        <taxon>Fungi</taxon>
        <taxon>Dikarya</taxon>
        <taxon>Ascomycota</taxon>
        <taxon>Saccharomycotina</taxon>
        <taxon>Saccharomycetes</taxon>
        <taxon>Saccharomycetales</taxon>
        <taxon>Saccharomycetaceae</taxon>
        <taxon>Eremothecium</taxon>
    </lineage>
</organism>
<dbReference type="GO" id="GO:0017177">
    <property type="term" value="C:glucosidase II complex"/>
    <property type="evidence" value="ECO:0007669"/>
    <property type="project" value="TreeGrafter"/>
</dbReference>
<dbReference type="EMBL" id="CP014248">
    <property type="protein sequence ID" value="AMD22968.1"/>
    <property type="molecule type" value="Genomic_DNA"/>
</dbReference>
<dbReference type="InterPro" id="IPR036607">
    <property type="entry name" value="PRKCSH"/>
</dbReference>
<reference evidence="7 8" key="1">
    <citation type="submission" date="2016-01" db="EMBL/GenBank/DDBJ databases">
        <title>Genome sequence of the yeast Holleya sinecauda.</title>
        <authorList>
            <person name="Dietrich F.S."/>
        </authorList>
    </citation>
    <scope>NUCLEOTIDE SEQUENCE [LARGE SCALE GENOMIC DNA]</scope>
    <source>
        <strain evidence="7 8">ATCC 58844</strain>
    </source>
</reference>
<evidence type="ECO:0000256" key="1">
    <source>
        <dbReference type="ARBA" id="ARBA00022387"/>
    </source>
</evidence>
<dbReference type="InterPro" id="IPR044865">
    <property type="entry name" value="MRH_dom"/>
</dbReference>
<evidence type="ECO:0000256" key="3">
    <source>
        <dbReference type="ARBA" id="ARBA00022824"/>
    </source>
</evidence>
<dbReference type="GO" id="GO:0006491">
    <property type="term" value="P:N-glycan processing"/>
    <property type="evidence" value="ECO:0007669"/>
    <property type="project" value="TreeGrafter"/>
</dbReference>
<evidence type="ECO:0000256" key="5">
    <source>
        <dbReference type="SAM" id="Coils"/>
    </source>
</evidence>
<dbReference type="Pfam" id="PF13015">
    <property type="entry name" value="PRKCSH_1"/>
    <property type="match status" value="1"/>
</dbReference>
<dbReference type="SUPFAM" id="SSF50911">
    <property type="entry name" value="Mannose 6-phosphate receptor domain"/>
    <property type="match status" value="1"/>
</dbReference>
<gene>
    <name evidence="7" type="ORF">AW171_hschr85039</name>
</gene>
<feature type="domain" description="MRH" evidence="6">
    <location>
        <begin position="501"/>
        <end position="647"/>
    </location>
</feature>
<dbReference type="AlphaFoldDB" id="A0A109V0W8"/>
<dbReference type="InterPro" id="IPR028146">
    <property type="entry name" value="PRKCSH_N"/>
</dbReference>
<evidence type="ECO:0000313" key="7">
    <source>
        <dbReference type="EMBL" id="AMD22968.1"/>
    </source>
</evidence>
<evidence type="ECO:0000256" key="2">
    <source>
        <dbReference type="ARBA" id="ARBA00022729"/>
    </source>
</evidence>
<dbReference type="OrthoDB" id="28322at2759"/>
<name>A0A109V0W8_9SACH</name>
<sequence length="658" mass="74363">MKLDQYYKPSSVICLLVLAFGTMATKLAVRGVSPPDQHLYEPIPGDPTHWHCLNDSSIVLNIDQINDDYCDCPDGSDEPGTSACGGRTRFYCENKGFISKTIEGYKVSDGICDCCDCSDEYEREPWMRGATCEALAEDYKAMMKEELSNVEEGVRIMRSITSFNGSVDKDEEISRLNNSLLSFDEQIEKHGLLLTDVEELYRSKLETSDPVIAKFKNLNVEGLVTSIDEIFSSHSRLSAAYQDLRQIMLTLATHYNSQLKNTDVNANINKFENYMENHGQEHSFSSSLDDLQHQQLKDYFKDELFATFVNKQTDAKAKDIIGKYHVARAMLLSKYETKDELLKALHYLQGLMDNIKASQTAGIRDPAVNIAIESYDNYLHKYEGSLNNVEKPKDLFDNLTQIGHLVIKEAPSIENPDQHPGSDIWGILAPLKQMFFHSNNDPLKEQIDSLKSTIEKLTDERNSAMTRLQKLRREVEIANESSGQLSILKNQILKFGEHLDDSCITKKLDEFEYSVCPVLERGTIIQTSDESYERVLIGSYSSFHTDVPAANEYYLQHLRANYRHDNLISNLLNASSTTPQPDVIGNLMDVHNGLVLTFKNGKPCWNGPRRSATVHFLCGNESKIITVNELSRCTYTVLLSSPLGCNLNFNYKAPPLNL</sequence>
<keyword evidence="3" id="KW-0256">Endoplasmic reticulum</keyword>
<dbReference type="Proteomes" id="UP000243052">
    <property type="component" value="Chromosome viii"/>
</dbReference>
<dbReference type="Pfam" id="PF12999">
    <property type="entry name" value="PRKCSH-like"/>
    <property type="match status" value="1"/>
</dbReference>
<evidence type="ECO:0000259" key="6">
    <source>
        <dbReference type="PROSITE" id="PS51914"/>
    </source>
</evidence>
<dbReference type="STRING" id="45286.A0A109V0W8"/>
<dbReference type="InterPro" id="IPR009011">
    <property type="entry name" value="Man6P_isomerase_rcpt-bd_dom_sf"/>
</dbReference>
<proteinExistence type="predicted"/>
<evidence type="ECO:0000256" key="4">
    <source>
        <dbReference type="ARBA" id="ARBA00023157"/>
    </source>
</evidence>
<dbReference type="Gene3D" id="2.70.130.10">
    <property type="entry name" value="Mannose-6-phosphate receptor binding domain"/>
    <property type="match status" value="1"/>
</dbReference>
<keyword evidence="5" id="KW-0175">Coiled coil</keyword>
<dbReference type="PANTHER" id="PTHR12630">
    <property type="entry name" value="N-LINKED OLIGOSACCHARIDE PROCESSING"/>
    <property type="match status" value="1"/>
</dbReference>
<accession>A0A109V0W8</accession>
<evidence type="ECO:0000313" key="8">
    <source>
        <dbReference type="Proteomes" id="UP000243052"/>
    </source>
</evidence>
<keyword evidence="8" id="KW-1185">Reference proteome</keyword>
<dbReference type="RefSeq" id="XP_017989964.1">
    <property type="nucleotide sequence ID" value="XM_018134475.1"/>
</dbReference>
<dbReference type="PANTHER" id="PTHR12630:SF1">
    <property type="entry name" value="GLUCOSIDASE 2 SUBUNIT BETA"/>
    <property type="match status" value="1"/>
</dbReference>
<feature type="coiled-coil region" evidence="5">
    <location>
        <begin position="440"/>
        <end position="481"/>
    </location>
</feature>